<dbReference type="RefSeq" id="WP_014375231.1">
    <property type="nucleotide sequence ID" value="NC_016943.1"/>
</dbReference>
<evidence type="ECO:0000256" key="13">
    <source>
        <dbReference type="ARBA" id="ARBA00023134"/>
    </source>
</evidence>
<keyword evidence="22" id="KW-1185">Reference proteome</keyword>
<feature type="domain" description="GTP cyclohydrolase II" evidence="20">
    <location>
        <begin position="231"/>
        <end position="387"/>
    </location>
</feature>
<feature type="binding site" evidence="19">
    <location>
        <position position="187"/>
    </location>
    <ligand>
        <name>D-ribulose 5-phosphate</name>
        <dbReference type="ChEBI" id="CHEBI:58121"/>
    </ligand>
</feature>
<name>H6RJM9_BLASD</name>
<comment type="similarity">
    <text evidence="19">In the C-terminal section; belongs to the GTP cyclohydrolase II family.</text>
</comment>
<feature type="binding site" evidence="19">
    <location>
        <position position="51"/>
    </location>
    <ligand>
        <name>Mg(2+)</name>
        <dbReference type="ChEBI" id="CHEBI:18420"/>
        <label>1</label>
    </ligand>
</feature>
<dbReference type="Pfam" id="PF00925">
    <property type="entry name" value="GTP_cyclohydro2"/>
    <property type="match status" value="1"/>
</dbReference>
<feature type="binding site" evidence="19">
    <location>
        <position position="340"/>
    </location>
    <ligand>
        <name>GTP</name>
        <dbReference type="ChEBI" id="CHEBI:37565"/>
    </ligand>
</feature>
<keyword evidence="14 19" id="KW-0464">Manganese</keyword>
<evidence type="ECO:0000256" key="10">
    <source>
        <dbReference type="ARBA" id="ARBA00022801"/>
    </source>
</evidence>
<comment type="pathway">
    <text evidence="5 19">Cofactor biosynthesis; riboflavin biosynthesis; 2-hydroxy-3-oxobutyl phosphate from D-ribulose 5-phosphate: step 1/1.</text>
</comment>
<keyword evidence="10 19" id="KW-0378">Hydrolase</keyword>
<dbReference type="GO" id="GO:0008270">
    <property type="term" value="F:zinc ion binding"/>
    <property type="evidence" value="ECO:0007669"/>
    <property type="project" value="UniProtKB-UniRule"/>
</dbReference>
<evidence type="ECO:0000256" key="5">
    <source>
        <dbReference type="ARBA" id="ARBA00004904"/>
    </source>
</evidence>
<evidence type="ECO:0000256" key="18">
    <source>
        <dbReference type="ARBA" id="ARBA00049295"/>
    </source>
</evidence>
<comment type="function">
    <text evidence="3 19">Catalyzes the conversion of D-ribulose 5-phosphate to formate and 3,4-dihydroxy-2-butanone 4-phosphate.</text>
</comment>
<evidence type="ECO:0000313" key="22">
    <source>
        <dbReference type="Proteomes" id="UP000007517"/>
    </source>
</evidence>
<feature type="active site" description="Proton acceptor; for GTP cyclohydrolase activity" evidence="19">
    <location>
        <position position="352"/>
    </location>
</feature>
<evidence type="ECO:0000259" key="20">
    <source>
        <dbReference type="Pfam" id="PF00925"/>
    </source>
</evidence>
<evidence type="ECO:0000256" key="7">
    <source>
        <dbReference type="ARBA" id="ARBA00022619"/>
    </source>
</evidence>
<feature type="binding site" evidence="19">
    <location>
        <position position="51"/>
    </location>
    <ligand>
        <name>Mg(2+)</name>
        <dbReference type="ChEBI" id="CHEBI:18420"/>
        <label>2</label>
    </ligand>
</feature>
<dbReference type="PIRSF" id="PIRSF001259">
    <property type="entry name" value="RibA"/>
    <property type="match status" value="1"/>
</dbReference>
<keyword evidence="11 19" id="KW-0862">Zinc</keyword>
<dbReference type="EMBL" id="FO117623">
    <property type="protein sequence ID" value="CCG02334.1"/>
    <property type="molecule type" value="Genomic_DNA"/>
</dbReference>
<keyword evidence="9 19" id="KW-0547">Nucleotide-binding</keyword>
<dbReference type="eggNOG" id="COG0108">
    <property type="taxonomic scope" value="Bacteria"/>
</dbReference>
<dbReference type="NCBIfam" id="NF006803">
    <property type="entry name" value="PRK09311.1"/>
    <property type="match status" value="1"/>
</dbReference>
<dbReference type="NCBIfam" id="NF001591">
    <property type="entry name" value="PRK00393.1"/>
    <property type="match status" value="1"/>
</dbReference>
<gene>
    <name evidence="19 21" type="primary">ribBA</name>
    <name evidence="21" type="ordered locus">BLASA_1399</name>
</gene>
<comment type="cofactor">
    <cofactor evidence="19">
        <name>Zn(2+)</name>
        <dbReference type="ChEBI" id="CHEBI:29105"/>
    </cofactor>
    <text evidence="19">Binds 1 zinc ion per subunit.</text>
</comment>
<feature type="binding site" evidence="19">
    <location>
        <begin position="274"/>
        <end position="278"/>
    </location>
    <ligand>
        <name>GTP</name>
        <dbReference type="ChEBI" id="CHEBI:37565"/>
    </ligand>
</feature>
<dbReference type="UniPathway" id="UPA00275">
    <property type="reaction ID" value="UER00399"/>
</dbReference>
<dbReference type="SUPFAM" id="SSF55821">
    <property type="entry name" value="YrdC/RibB"/>
    <property type="match status" value="1"/>
</dbReference>
<evidence type="ECO:0000256" key="12">
    <source>
        <dbReference type="ARBA" id="ARBA00022842"/>
    </source>
</evidence>
<feature type="region of interest" description="DHBP synthase" evidence="19">
    <location>
        <begin position="1"/>
        <end position="224"/>
    </location>
</feature>
<evidence type="ECO:0000256" key="4">
    <source>
        <dbReference type="ARBA" id="ARBA00004853"/>
    </source>
</evidence>
<accession>H6RJM9</accession>
<keyword evidence="7 19" id="KW-0686">Riboflavin biosynthesis</keyword>
<comment type="catalytic activity">
    <reaction evidence="1 19">
        <text>D-ribulose 5-phosphate = (2S)-2-hydroxy-3-oxobutyl phosphate + formate + H(+)</text>
        <dbReference type="Rhea" id="RHEA:18457"/>
        <dbReference type="ChEBI" id="CHEBI:15378"/>
        <dbReference type="ChEBI" id="CHEBI:15740"/>
        <dbReference type="ChEBI" id="CHEBI:58121"/>
        <dbReference type="ChEBI" id="CHEBI:58830"/>
        <dbReference type="EC" id="4.1.99.12"/>
    </reaction>
</comment>
<feature type="region of interest" description="GTP cyclohydrolase II" evidence="19">
    <location>
        <begin position="225"/>
        <end position="427"/>
    </location>
</feature>
<dbReference type="eggNOG" id="COG0807">
    <property type="taxonomic scope" value="Bacteria"/>
</dbReference>
<evidence type="ECO:0000256" key="16">
    <source>
        <dbReference type="ARBA" id="ARBA00023268"/>
    </source>
</evidence>
<sequence>MTGRVHAIRPVAEHGPAEVPAQLASALAVEAAVSAIRRGEMVIVCDGDDRENEGDLIAAAELVTPELVADMVRLTSGVLCVAVDGPRLDELALPPMVLRNEDPRGTAYTVSVDFRHGTTTGISAADRAATIKHLADPRSTAQDFVRPGHVFPLRYQPGGVLCRPGHTEAAVDLARAAGVQPAAVLSEVVGSNGAMARRPELRTLAEKSGLCMISIEDLIQYRWLRETLVEKVATAQMPTEFGTFTAHSYRSLVDGVEHLALVMGEPSGQDVPIRVQSECVTGEVFGSLRCDCGDQLQFAMRRVAELRRGVIVYLRGQEGRGIGLAEKIKAYSLQDRGYDTVEANLHLGHPVDGRTYGIAGQILRDLGVRAGQLMTNNPDKLAGIRAYLPDGLDRIPLVMPRRPENLHYMQTKQLRLGHLTQEEKDIV</sequence>
<dbReference type="GO" id="GO:0005829">
    <property type="term" value="C:cytosol"/>
    <property type="evidence" value="ECO:0007669"/>
    <property type="project" value="TreeGrafter"/>
</dbReference>
<organism evidence="21 22">
    <name type="scientific">Blastococcus saxobsidens (strain DD2)</name>
    <dbReference type="NCBI Taxonomy" id="1146883"/>
    <lineage>
        <taxon>Bacteria</taxon>
        <taxon>Bacillati</taxon>
        <taxon>Actinomycetota</taxon>
        <taxon>Actinomycetes</taxon>
        <taxon>Geodermatophilales</taxon>
        <taxon>Geodermatophilaceae</taxon>
        <taxon>Blastococcus</taxon>
    </lineage>
</organism>
<dbReference type="GO" id="GO:0000287">
    <property type="term" value="F:magnesium ion binding"/>
    <property type="evidence" value="ECO:0007669"/>
    <property type="project" value="UniProtKB-UniRule"/>
</dbReference>
<evidence type="ECO:0000256" key="15">
    <source>
        <dbReference type="ARBA" id="ARBA00023239"/>
    </source>
</evidence>
<evidence type="ECO:0000313" key="21">
    <source>
        <dbReference type="EMBL" id="CCG02334.1"/>
    </source>
</evidence>
<dbReference type="GO" id="GO:0030145">
    <property type="term" value="F:manganese ion binding"/>
    <property type="evidence" value="ECO:0007669"/>
    <property type="project" value="UniProtKB-UniRule"/>
</dbReference>
<evidence type="ECO:0000256" key="8">
    <source>
        <dbReference type="ARBA" id="ARBA00022723"/>
    </source>
</evidence>
<comment type="cofactor">
    <cofactor evidence="2">
        <name>Mn(2+)</name>
        <dbReference type="ChEBI" id="CHEBI:29035"/>
    </cofactor>
</comment>
<dbReference type="HAMAP" id="MF_01283">
    <property type="entry name" value="RibBA"/>
    <property type="match status" value="1"/>
</dbReference>
<feature type="binding site" evidence="19">
    <location>
        <position position="295"/>
    </location>
    <ligand>
        <name>GTP</name>
        <dbReference type="ChEBI" id="CHEBI:37565"/>
    </ligand>
</feature>
<keyword evidence="8 19" id="KW-0479">Metal-binding</keyword>
<feature type="binding site" evidence="19">
    <location>
        <position position="292"/>
    </location>
    <ligand>
        <name>Zn(2+)</name>
        <dbReference type="ChEBI" id="CHEBI:29105"/>
        <note>catalytic</note>
    </ligand>
</feature>
<evidence type="ECO:0000256" key="9">
    <source>
        <dbReference type="ARBA" id="ARBA00022741"/>
    </source>
</evidence>
<dbReference type="HAMAP" id="MF_00179">
    <property type="entry name" value="RibA"/>
    <property type="match status" value="1"/>
</dbReference>
<evidence type="ECO:0000256" key="6">
    <source>
        <dbReference type="ARBA" id="ARBA00005520"/>
    </source>
</evidence>
<dbReference type="NCBIfam" id="TIGR00505">
    <property type="entry name" value="ribA"/>
    <property type="match status" value="1"/>
</dbReference>
<dbReference type="KEGG" id="bsd:BLASA_1399"/>
<proteinExistence type="inferred from homology"/>
<protein>
    <recommendedName>
        <fullName evidence="19">Riboflavin biosynthesis protein RibBA</fullName>
    </recommendedName>
    <domain>
        <recommendedName>
            <fullName evidence="19">3,4-dihydroxy-2-butanone 4-phosphate synthase</fullName>
            <shortName evidence="19">DHBP synthase</shortName>
            <ecNumber evidence="19">4.1.99.12</ecNumber>
        </recommendedName>
    </domain>
    <domain>
        <recommendedName>
            <fullName evidence="19">GTP cyclohydrolase-2</fullName>
            <ecNumber evidence="19">3.5.4.25</ecNumber>
        </recommendedName>
        <alternativeName>
            <fullName evidence="19">GTP cyclohydrolase II</fullName>
        </alternativeName>
    </domain>
</protein>
<feature type="binding site" evidence="19">
    <location>
        <begin position="50"/>
        <end position="51"/>
    </location>
    <ligand>
        <name>D-ribulose 5-phosphate</name>
        <dbReference type="ChEBI" id="CHEBI:58121"/>
    </ligand>
</feature>
<reference evidence="22" key="2">
    <citation type="submission" date="2012-02" db="EMBL/GenBank/DDBJ databases">
        <title>Complete genome sequence of Blastococcus saxobsidens strain DD2.</title>
        <authorList>
            <person name="Genoscope."/>
        </authorList>
    </citation>
    <scope>NUCLEOTIDE SEQUENCE [LARGE SCALE GENOMIC DNA]</scope>
    <source>
        <strain evidence="22">DD2</strain>
    </source>
</reference>
<feature type="binding site" evidence="19">
    <location>
        <position position="375"/>
    </location>
    <ligand>
        <name>GTP</name>
        <dbReference type="ChEBI" id="CHEBI:37565"/>
    </ligand>
</feature>
<dbReference type="FunFam" id="3.90.870.10:FF:000001">
    <property type="entry name" value="Riboflavin biosynthesis protein RibBA"/>
    <property type="match status" value="1"/>
</dbReference>
<dbReference type="InterPro" id="IPR000422">
    <property type="entry name" value="DHBP_synthase_RibB"/>
</dbReference>
<dbReference type="SUPFAM" id="SSF142695">
    <property type="entry name" value="RibA-like"/>
    <property type="match status" value="1"/>
</dbReference>
<keyword evidence="12 19" id="KW-0460">Magnesium</keyword>
<comment type="catalytic activity">
    <reaction evidence="18 19">
        <text>GTP + 4 H2O = 2,5-diamino-6-hydroxy-4-(5-phosphoribosylamino)-pyrimidine + formate + 2 phosphate + 3 H(+)</text>
        <dbReference type="Rhea" id="RHEA:23704"/>
        <dbReference type="ChEBI" id="CHEBI:15377"/>
        <dbReference type="ChEBI" id="CHEBI:15378"/>
        <dbReference type="ChEBI" id="CHEBI:15740"/>
        <dbReference type="ChEBI" id="CHEBI:37565"/>
        <dbReference type="ChEBI" id="CHEBI:43474"/>
        <dbReference type="ChEBI" id="CHEBI:58614"/>
        <dbReference type="EC" id="3.5.4.25"/>
    </reaction>
</comment>
<keyword evidence="15 19" id="KW-0456">Lyase</keyword>
<evidence type="ECO:0000256" key="17">
    <source>
        <dbReference type="ARBA" id="ARBA00043932"/>
    </source>
</evidence>
<reference evidence="21 22" key="1">
    <citation type="journal article" date="2012" name="J. Bacteriol.">
        <title>Genome Sequence of Blastococcus saxobsidens DD2, a Stone-Inhabiting Bacterium.</title>
        <authorList>
            <person name="Chouaia B."/>
            <person name="Crotti E."/>
            <person name="Brusetti L."/>
            <person name="Daffonchio D."/>
            <person name="Essoussi I."/>
            <person name="Nouioui I."/>
            <person name="Sbissi I."/>
            <person name="Ghodhbane-Gtari F."/>
            <person name="Gtari M."/>
            <person name="Vacherie B."/>
            <person name="Barbe V."/>
            <person name="Medigue C."/>
            <person name="Gury J."/>
            <person name="Pujic P."/>
            <person name="Normand P."/>
        </authorList>
    </citation>
    <scope>NUCLEOTIDE SEQUENCE [LARGE SCALE GENOMIC DNA]</scope>
    <source>
        <strain evidence="21 22">DD2</strain>
    </source>
</reference>
<keyword evidence="16 19" id="KW-0511">Multifunctional enzyme</keyword>
<feature type="binding site" evidence="19">
    <location>
        <begin position="318"/>
        <end position="320"/>
    </location>
    <ligand>
        <name>GTP</name>
        <dbReference type="ChEBI" id="CHEBI:37565"/>
    </ligand>
</feature>
<dbReference type="HOGENOM" id="CLU_020273_1_2_11"/>
<evidence type="ECO:0000256" key="1">
    <source>
        <dbReference type="ARBA" id="ARBA00000141"/>
    </source>
</evidence>
<dbReference type="InterPro" id="IPR017945">
    <property type="entry name" value="DHBP_synth_RibB-like_a/b_dom"/>
</dbReference>
<feature type="binding site" evidence="19">
    <location>
        <position position="279"/>
    </location>
    <ligand>
        <name>Zn(2+)</name>
        <dbReference type="ChEBI" id="CHEBI:29105"/>
        <note>catalytic</note>
    </ligand>
</feature>
<comment type="pathway">
    <text evidence="4 19">Cofactor biosynthesis; riboflavin biosynthesis; 5-amino-6-(D-ribitylamino)uracil from GTP: step 1/4.</text>
</comment>
<feature type="active site" description="Nucleophile; for GTP cyclohydrolase activity" evidence="19">
    <location>
        <position position="354"/>
    </location>
</feature>
<comment type="similarity">
    <text evidence="6 19">In the N-terminal section; belongs to the DHBP synthase family.</text>
</comment>
<dbReference type="InterPro" id="IPR036144">
    <property type="entry name" value="RibA-like_sf"/>
</dbReference>
<dbReference type="Gene3D" id="3.40.50.10990">
    <property type="entry name" value="GTP cyclohydrolase II"/>
    <property type="match status" value="1"/>
</dbReference>
<dbReference type="HAMAP" id="MF_00180">
    <property type="entry name" value="RibB"/>
    <property type="match status" value="1"/>
</dbReference>
<evidence type="ECO:0000256" key="19">
    <source>
        <dbReference type="HAMAP-Rule" id="MF_01283"/>
    </source>
</evidence>
<dbReference type="InterPro" id="IPR032677">
    <property type="entry name" value="GTP_cyclohydro_II"/>
</dbReference>
<comment type="cofactor">
    <cofactor evidence="19">
        <name>Mg(2+)</name>
        <dbReference type="ChEBI" id="CHEBI:18420"/>
    </cofactor>
    <cofactor evidence="19">
        <name>Mn(2+)</name>
        <dbReference type="ChEBI" id="CHEBI:29035"/>
    </cofactor>
    <text evidence="19">Binds 2 divalent metal cations per subunit. Magnesium or manganese.</text>
</comment>
<feature type="binding site" evidence="19">
    <location>
        <position position="55"/>
    </location>
    <ligand>
        <name>D-ribulose 5-phosphate</name>
        <dbReference type="ChEBI" id="CHEBI:58121"/>
    </ligand>
</feature>
<dbReference type="NCBIfam" id="TIGR00506">
    <property type="entry name" value="ribB"/>
    <property type="match status" value="1"/>
</dbReference>
<dbReference type="EC" id="3.5.4.25" evidence="19"/>
<comment type="function">
    <text evidence="17 19">Catalyzes the conversion of GTP to 2,5-diamino-6-ribosylamino-4(3H)-pyrimidinone 5'-phosphate (DARP), formate and pyrophosphate.</text>
</comment>
<dbReference type="Gene3D" id="3.90.870.10">
    <property type="entry name" value="DHBP synthase"/>
    <property type="match status" value="1"/>
</dbReference>
<dbReference type="Pfam" id="PF00926">
    <property type="entry name" value="DHBP_synthase"/>
    <property type="match status" value="1"/>
</dbReference>
<dbReference type="GO" id="GO:0005525">
    <property type="term" value="F:GTP binding"/>
    <property type="evidence" value="ECO:0007669"/>
    <property type="project" value="UniProtKB-KW"/>
</dbReference>
<feature type="binding site" evidence="19">
    <location>
        <position position="380"/>
    </location>
    <ligand>
        <name>GTP</name>
        <dbReference type="ChEBI" id="CHEBI:37565"/>
    </ligand>
</feature>
<dbReference type="PANTHER" id="PTHR21327:SF18">
    <property type="entry name" value="3,4-DIHYDROXY-2-BUTANONE 4-PHOSPHATE SYNTHASE"/>
    <property type="match status" value="1"/>
</dbReference>
<feature type="binding site" evidence="19">
    <location>
        <position position="290"/>
    </location>
    <ligand>
        <name>Zn(2+)</name>
        <dbReference type="ChEBI" id="CHEBI:29105"/>
        <note>catalytic</note>
    </ligand>
</feature>
<dbReference type="STRING" id="1146883.BLASA_1399"/>
<dbReference type="FunFam" id="3.40.50.10990:FF:000001">
    <property type="entry name" value="Riboflavin biosynthesis protein RibBA"/>
    <property type="match status" value="1"/>
</dbReference>
<dbReference type="CDD" id="cd00641">
    <property type="entry name" value="GTP_cyclohydro2"/>
    <property type="match status" value="1"/>
</dbReference>
<dbReference type="PANTHER" id="PTHR21327">
    <property type="entry name" value="GTP CYCLOHYDROLASE II-RELATED"/>
    <property type="match status" value="1"/>
</dbReference>
<dbReference type="EC" id="4.1.99.12" evidence="19"/>
<evidence type="ECO:0000256" key="11">
    <source>
        <dbReference type="ARBA" id="ARBA00022833"/>
    </source>
</evidence>
<evidence type="ECO:0000256" key="3">
    <source>
        <dbReference type="ARBA" id="ARBA00002284"/>
    </source>
</evidence>
<dbReference type="Proteomes" id="UP000007517">
    <property type="component" value="Chromosome"/>
</dbReference>
<feature type="binding site" evidence="19">
    <location>
        <position position="166"/>
    </location>
    <ligand>
        <name>Mg(2+)</name>
        <dbReference type="ChEBI" id="CHEBI:18420"/>
        <label>2</label>
    </ligand>
</feature>
<evidence type="ECO:0000256" key="2">
    <source>
        <dbReference type="ARBA" id="ARBA00001936"/>
    </source>
</evidence>
<feature type="site" description="Essential for DHBP synthase activity" evidence="19">
    <location>
        <position position="149"/>
    </location>
</feature>
<dbReference type="InterPro" id="IPR000926">
    <property type="entry name" value="RibA"/>
</dbReference>
<feature type="binding site" evidence="19">
    <location>
        <begin position="163"/>
        <end position="167"/>
    </location>
    <ligand>
        <name>D-ribulose 5-phosphate</name>
        <dbReference type="ChEBI" id="CHEBI:58121"/>
    </ligand>
</feature>
<dbReference type="OrthoDB" id="9793111at2"/>
<feature type="site" description="Essential for DHBP synthase activity" evidence="19">
    <location>
        <position position="187"/>
    </location>
</feature>
<dbReference type="AlphaFoldDB" id="H6RJM9"/>
<dbReference type="GO" id="GO:0009231">
    <property type="term" value="P:riboflavin biosynthetic process"/>
    <property type="evidence" value="ECO:0007669"/>
    <property type="project" value="UniProtKB-UniRule"/>
</dbReference>
<keyword evidence="13 19" id="KW-0342">GTP-binding</keyword>
<dbReference type="GO" id="GO:0008686">
    <property type="term" value="F:3,4-dihydroxy-2-butanone-4-phosphate synthase activity"/>
    <property type="evidence" value="ECO:0007669"/>
    <property type="project" value="UniProtKB-UniRule"/>
</dbReference>
<evidence type="ECO:0000256" key="14">
    <source>
        <dbReference type="ARBA" id="ARBA00023211"/>
    </source>
</evidence>
<dbReference type="InterPro" id="IPR016299">
    <property type="entry name" value="Riboflavin_synth_RibBA"/>
</dbReference>
<dbReference type="GO" id="GO:0003935">
    <property type="term" value="F:GTP cyclohydrolase II activity"/>
    <property type="evidence" value="ECO:0007669"/>
    <property type="project" value="UniProtKB-UniRule"/>
</dbReference>